<dbReference type="InterPro" id="IPR012337">
    <property type="entry name" value="RNaseH-like_sf"/>
</dbReference>
<evidence type="ECO:0000313" key="1">
    <source>
        <dbReference type="EMBL" id="GBN56571.1"/>
    </source>
</evidence>
<dbReference type="GO" id="GO:0003676">
    <property type="term" value="F:nucleic acid binding"/>
    <property type="evidence" value="ECO:0007669"/>
    <property type="project" value="InterPro"/>
</dbReference>
<keyword evidence="2" id="KW-1185">Reference proteome</keyword>
<dbReference type="OrthoDB" id="6497161at2759"/>
<protein>
    <submittedName>
        <fullName evidence="1">Uncharacterized protein</fullName>
    </submittedName>
</protein>
<reference evidence="1 2" key="1">
    <citation type="journal article" date="2019" name="Sci. Rep.">
        <title>Orb-weaving spider Araneus ventricosus genome elucidates the spidroin gene catalogue.</title>
        <authorList>
            <person name="Kono N."/>
            <person name="Nakamura H."/>
            <person name="Ohtoshi R."/>
            <person name="Moran D.A.P."/>
            <person name="Shinohara A."/>
            <person name="Yoshida Y."/>
            <person name="Fujiwara M."/>
            <person name="Mori M."/>
            <person name="Tomita M."/>
            <person name="Arakawa K."/>
        </authorList>
    </citation>
    <scope>NUCLEOTIDE SEQUENCE [LARGE SCALE GENOMIC DNA]</scope>
</reference>
<sequence>MTSLHRFSHPLTFNILELHDHLTCKGFSILFCWIPSHVGISGNELADNLAKSTTISLISPVPVNDVKKYIKSILHSKWQAQWDRKDTIKLHSIKRLIDCWPSLSTRKLDTVLTRLRIGHTRFRHRHLLLGEPSPLCTACQCQMTVLHILIECQQFNHQRIRCFHSSCITLKDILYKDPHPQLFTF</sequence>
<proteinExistence type="predicted"/>
<dbReference type="Proteomes" id="UP000499080">
    <property type="component" value="Unassembled WGS sequence"/>
</dbReference>
<dbReference type="AlphaFoldDB" id="A0A4Y2PZ95"/>
<dbReference type="EMBL" id="BGPR01012546">
    <property type="protein sequence ID" value="GBN56571.1"/>
    <property type="molecule type" value="Genomic_DNA"/>
</dbReference>
<dbReference type="Gene3D" id="3.30.420.10">
    <property type="entry name" value="Ribonuclease H-like superfamily/Ribonuclease H"/>
    <property type="match status" value="1"/>
</dbReference>
<accession>A0A4Y2PZ95</accession>
<organism evidence="1 2">
    <name type="scientific">Araneus ventricosus</name>
    <name type="common">Orbweaver spider</name>
    <name type="synonym">Epeira ventricosa</name>
    <dbReference type="NCBI Taxonomy" id="182803"/>
    <lineage>
        <taxon>Eukaryota</taxon>
        <taxon>Metazoa</taxon>
        <taxon>Ecdysozoa</taxon>
        <taxon>Arthropoda</taxon>
        <taxon>Chelicerata</taxon>
        <taxon>Arachnida</taxon>
        <taxon>Araneae</taxon>
        <taxon>Araneomorphae</taxon>
        <taxon>Entelegynae</taxon>
        <taxon>Araneoidea</taxon>
        <taxon>Araneidae</taxon>
        <taxon>Araneus</taxon>
    </lineage>
</organism>
<evidence type="ECO:0000313" key="2">
    <source>
        <dbReference type="Proteomes" id="UP000499080"/>
    </source>
</evidence>
<gene>
    <name evidence="1" type="ORF">AVEN_93057_1</name>
</gene>
<dbReference type="InterPro" id="IPR036397">
    <property type="entry name" value="RNaseH_sf"/>
</dbReference>
<comment type="caution">
    <text evidence="1">The sequence shown here is derived from an EMBL/GenBank/DDBJ whole genome shotgun (WGS) entry which is preliminary data.</text>
</comment>
<name>A0A4Y2PZ95_ARAVE</name>
<dbReference type="SUPFAM" id="SSF53098">
    <property type="entry name" value="Ribonuclease H-like"/>
    <property type="match status" value="1"/>
</dbReference>